<name>A0A7J7D4V9_TRIWF</name>
<dbReference type="InParanoid" id="A0A7J7D4V9"/>
<dbReference type="Proteomes" id="UP000593562">
    <property type="component" value="Unassembled WGS sequence"/>
</dbReference>
<protein>
    <submittedName>
        <fullName evidence="2">Uncharacterized protein</fullName>
    </submittedName>
</protein>
<feature type="region of interest" description="Disordered" evidence="1">
    <location>
        <begin position="42"/>
        <end position="125"/>
    </location>
</feature>
<comment type="caution">
    <text evidence="2">The sequence shown here is derived from an EMBL/GenBank/DDBJ whole genome shotgun (WGS) entry which is preliminary data.</text>
</comment>
<gene>
    <name evidence="2" type="ORF">HS088_TW10G00348</name>
</gene>
<proteinExistence type="predicted"/>
<feature type="compositionally biased region" description="Acidic residues" evidence="1">
    <location>
        <begin position="84"/>
        <end position="93"/>
    </location>
</feature>
<organism evidence="2 3">
    <name type="scientific">Tripterygium wilfordii</name>
    <name type="common">Thunder God vine</name>
    <dbReference type="NCBI Taxonomy" id="458696"/>
    <lineage>
        <taxon>Eukaryota</taxon>
        <taxon>Viridiplantae</taxon>
        <taxon>Streptophyta</taxon>
        <taxon>Embryophyta</taxon>
        <taxon>Tracheophyta</taxon>
        <taxon>Spermatophyta</taxon>
        <taxon>Magnoliopsida</taxon>
        <taxon>eudicotyledons</taxon>
        <taxon>Gunneridae</taxon>
        <taxon>Pentapetalae</taxon>
        <taxon>rosids</taxon>
        <taxon>fabids</taxon>
        <taxon>Celastrales</taxon>
        <taxon>Celastraceae</taxon>
        <taxon>Tripterygium</taxon>
    </lineage>
</organism>
<evidence type="ECO:0000256" key="1">
    <source>
        <dbReference type="SAM" id="MobiDB-lite"/>
    </source>
</evidence>
<keyword evidence="3" id="KW-1185">Reference proteome</keyword>
<reference evidence="2 3" key="1">
    <citation type="journal article" date="2020" name="Nat. Commun.">
        <title>Genome of Tripterygium wilfordii and identification of cytochrome P450 involved in triptolide biosynthesis.</title>
        <authorList>
            <person name="Tu L."/>
            <person name="Su P."/>
            <person name="Zhang Z."/>
            <person name="Gao L."/>
            <person name="Wang J."/>
            <person name="Hu T."/>
            <person name="Zhou J."/>
            <person name="Zhang Y."/>
            <person name="Zhao Y."/>
            <person name="Liu Y."/>
            <person name="Song Y."/>
            <person name="Tong Y."/>
            <person name="Lu Y."/>
            <person name="Yang J."/>
            <person name="Xu C."/>
            <person name="Jia M."/>
            <person name="Peters R.J."/>
            <person name="Huang L."/>
            <person name="Gao W."/>
        </authorList>
    </citation>
    <scope>NUCLEOTIDE SEQUENCE [LARGE SCALE GENOMIC DNA]</scope>
    <source>
        <strain evidence="3">cv. XIE 37</strain>
        <tissue evidence="2">Leaf</tissue>
    </source>
</reference>
<dbReference type="PANTHER" id="PTHR35707">
    <property type="entry name" value="OS06G0608100 PROTEIN"/>
    <property type="match status" value="1"/>
</dbReference>
<dbReference type="AlphaFoldDB" id="A0A7J7D4V9"/>
<sequence>MSSNAPVEGLSITDTDEETVALRKKRMRRVSFADGEITSVHILNRDEDEESPPDFEKKNATPENEVLGLFKDLAGNDDSRELSPDGESEGDEVAMERNSFLRSIGSSSPGGSSIVGSATSNDCEC</sequence>
<dbReference type="EMBL" id="JAAARO010000010">
    <property type="protein sequence ID" value="KAF5741351.1"/>
    <property type="molecule type" value="Genomic_DNA"/>
</dbReference>
<evidence type="ECO:0000313" key="2">
    <source>
        <dbReference type="EMBL" id="KAF5741351.1"/>
    </source>
</evidence>
<accession>A0A7J7D4V9</accession>
<evidence type="ECO:0000313" key="3">
    <source>
        <dbReference type="Proteomes" id="UP000593562"/>
    </source>
</evidence>
<feature type="compositionally biased region" description="Low complexity" evidence="1">
    <location>
        <begin position="103"/>
        <end position="117"/>
    </location>
</feature>
<dbReference type="PANTHER" id="PTHR35707:SF1">
    <property type="entry name" value="SPC7 KINETOCHORE PROTEIN DOMAIN-CONTAINING PROTEIN"/>
    <property type="match status" value="1"/>
</dbReference>